<evidence type="ECO:0000256" key="3">
    <source>
        <dbReference type="ARBA" id="ARBA00022801"/>
    </source>
</evidence>
<dbReference type="PANTHER" id="PTHR43806">
    <property type="entry name" value="PEPTIDASE S8"/>
    <property type="match status" value="1"/>
</dbReference>
<dbReference type="PRINTS" id="PR00723">
    <property type="entry name" value="SUBTILISIN"/>
</dbReference>
<feature type="active site" description="Charge relay system" evidence="5 6">
    <location>
        <position position="427"/>
    </location>
</feature>
<accession>A0A841FMG3</accession>
<evidence type="ECO:0000313" key="11">
    <source>
        <dbReference type="Proteomes" id="UP000548476"/>
    </source>
</evidence>
<protein>
    <submittedName>
        <fullName evidence="10">Subtilisin family serine protease</fullName>
    </submittedName>
</protein>
<organism evidence="10 11">
    <name type="scientific">Phytomonospora endophytica</name>
    <dbReference type="NCBI Taxonomy" id="714109"/>
    <lineage>
        <taxon>Bacteria</taxon>
        <taxon>Bacillati</taxon>
        <taxon>Actinomycetota</taxon>
        <taxon>Actinomycetes</taxon>
        <taxon>Micromonosporales</taxon>
        <taxon>Micromonosporaceae</taxon>
        <taxon>Phytomonospora</taxon>
    </lineage>
</organism>
<feature type="region of interest" description="Disordered" evidence="7">
    <location>
        <begin position="375"/>
        <end position="431"/>
    </location>
</feature>
<evidence type="ECO:0000256" key="2">
    <source>
        <dbReference type="ARBA" id="ARBA00022670"/>
    </source>
</evidence>
<comment type="caution">
    <text evidence="10">The sequence shown here is derived from an EMBL/GenBank/DDBJ whole genome shotgun (WGS) entry which is preliminary data.</text>
</comment>
<dbReference type="PROSITE" id="PS00138">
    <property type="entry name" value="SUBTILASE_SER"/>
    <property type="match status" value="1"/>
</dbReference>
<evidence type="ECO:0000256" key="7">
    <source>
        <dbReference type="SAM" id="MobiDB-lite"/>
    </source>
</evidence>
<keyword evidence="3 6" id="KW-0378">Hydrolase</keyword>
<dbReference type="Proteomes" id="UP000548476">
    <property type="component" value="Unassembled WGS sequence"/>
</dbReference>
<keyword evidence="11" id="KW-1185">Reference proteome</keyword>
<reference evidence="10 11" key="1">
    <citation type="submission" date="2020-08" db="EMBL/GenBank/DDBJ databases">
        <title>Genomic Encyclopedia of Type Strains, Phase IV (KMG-IV): sequencing the most valuable type-strain genomes for metagenomic binning, comparative biology and taxonomic classification.</title>
        <authorList>
            <person name="Goeker M."/>
        </authorList>
    </citation>
    <scope>NUCLEOTIDE SEQUENCE [LARGE SCALE GENOMIC DNA]</scope>
    <source>
        <strain evidence="10 11">YIM 65646</strain>
    </source>
</reference>
<keyword evidence="2 6" id="KW-0645">Protease</keyword>
<evidence type="ECO:0000256" key="5">
    <source>
        <dbReference type="PIRSR" id="PIRSR615500-1"/>
    </source>
</evidence>
<dbReference type="Gene3D" id="3.40.50.200">
    <property type="entry name" value="Peptidase S8/S53 domain"/>
    <property type="match status" value="1"/>
</dbReference>
<evidence type="ECO:0000256" key="8">
    <source>
        <dbReference type="SAM" id="SignalP"/>
    </source>
</evidence>
<gene>
    <name evidence="10" type="ORF">HNR73_002842</name>
</gene>
<dbReference type="InterPro" id="IPR000209">
    <property type="entry name" value="Peptidase_S8/S53_dom"/>
</dbReference>
<keyword evidence="4 6" id="KW-0720">Serine protease</keyword>
<feature type="region of interest" description="Disordered" evidence="7">
    <location>
        <begin position="25"/>
        <end position="45"/>
    </location>
</feature>
<dbReference type="SUPFAM" id="SSF52743">
    <property type="entry name" value="Subtilisin-like"/>
    <property type="match status" value="1"/>
</dbReference>
<dbReference type="Pfam" id="PF00082">
    <property type="entry name" value="Peptidase_S8"/>
    <property type="match status" value="1"/>
</dbReference>
<dbReference type="EMBL" id="JACHGT010000005">
    <property type="protein sequence ID" value="MBB6034988.1"/>
    <property type="molecule type" value="Genomic_DNA"/>
</dbReference>
<sequence>MRIRPALVLLTCLGLAGAALTAAAPPPALADPPSAPGARSGGPAVPVRLITGDTVHLYPDGSAGFRPGKGREGVGYSRTFAPDGSGDVVVVPADAAEGLAAGWLDPRLFDVTRLAADGHGHAETLPLIVETDGEGTFERRRPGVEKTSATLDGIGAEAVTVSTVDGSWWASLNSTRKGVERVWLDGTARVALDVSVPQVGAPAAWNAGFDGEGVTVAVLDTGYDPAHPDLGGVTETADFTGTSPEAIDGNGHGTHVASIVAGTGTASQGRYTGVAPGAGLLIGKVCGDDGFCDESAIIAGMEWAAHGGSDVVNMSIGGYPSDGTGPVEQALNMLTEHTGTLFVVSAGNYGAPHMIGSPGAADAALTVGSVEKTDVLSESSSRGPRLGDGAVKPDITAPGGSIVAARASGTSMGTPVDENHTSESGTSMASPHVAGGAALLKQAHPDWTAERLKAALMGAAHPLDGLTPYEQGTGRLDLARAVTGPLSVSVGSLSFGLYAWPHQQPAPSRTVTYANSGDTPLTLTLSVTGANAGGTAIPAGLFTLDTPTLTVPAGGTADVVITLHPSADAALGLIGAALVATDGTHTARTALGLDLERELHKLTLTPKARPGDRIDGIDAAWANLDTGESGYITDWDTNYTGTVRLTPGRYQIFGTARSIGTQSRLTAFDTRVTIAATDTTTTWDLAKGVLSKVTLDRTTSYREANVTLSFGATGIGANTVGAPVYVVSAGTAPKTRLFYSYQPVHRAVRSGVTTHVYTLYFPSTGGLPATPAYTARDSGLSREQAVYHSQGTTRIEGSRLNQVAASPDGLAGFASVTEVAWPSQRTEFFSLHPGLTWGGFTFVGDGQNFEQLFWAGERTLTPQTVHWNEAPLGAGVGGPEDSGGAWMHHGGHLAIRMPMFTGSDPNVRANYEGPLVTGTTRLRDPHGMEILSTEQPCVGGVVVDAMAHGSHTLDCTAERDVPWSVLGTKTTATWTFTIPHHRMDGTPAGLNAVRIDSPNISDGFVPGKYRQDLTLDVYRQPGTPPTTATRLRFEVSYDDGATWKAVTVSRVGDHATASLRHPAGARFVSTRVSATDANGASVTATTIRAWGVR</sequence>
<dbReference type="InterPro" id="IPR023828">
    <property type="entry name" value="Peptidase_S8_Ser-AS"/>
</dbReference>
<dbReference type="GO" id="GO:0006508">
    <property type="term" value="P:proteolysis"/>
    <property type="evidence" value="ECO:0007669"/>
    <property type="project" value="UniProtKB-KW"/>
</dbReference>
<keyword evidence="8" id="KW-0732">Signal</keyword>
<feature type="compositionally biased region" description="Pro residues" evidence="7">
    <location>
        <begin position="25"/>
        <end position="35"/>
    </location>
</feature>
<feature type="compositionally biased region" description="Low complexity" evidence="7">
    <location>
        <begin position="36"/>
        <end position="45"/>
    </location>
</feature>
<dbReference type="InterPro" id="IPR050131">
    <property type="entry name" value="Peptidase_S8_subtilisin-like"/>
</dbReference>
<evidence type="ECO:0000256" key="4">
    <source>
        <dbReference type="ARBA" id="ARBA00022825"/>
    </source>
</evidence>
<evidence type="ECO:0000313" key="10">
    <source>
        <dbReference type="EMBL" id="MBB6034988.1"/>
    </source>
</evidence>
<feature type="active site" description="Charge relay system" evidence="5 6">
    <location>
        <position position="220"/>
    </location>
</feature>
<feature type="active site" description="Charge relay system" evidence="5 6">
    <location>
        <position position="252"/>
    </location>
</feature>
<proteinExistence type="inferred from homology"/>
<feature type="chain" id="PRO_5033060887" evidence="8">
    <location>
        <begin position="31"/>
        <end position="1093"/>
    </location>
</feature>
<dbReference type="PROSITE" id="PS00137">
    <property type="entry name" value="SUBTILASE_HIS"/>
    <property type="match status" value="1"/>
</dbReference>
<feature type="domain" description="Peptidase S8/S53" evidence="9">
    <location>
        <begin position="211"/>
        <end position="473"/>
    </location>
</feature>
<dbReference type="Gene3D" id="2.60.40.10">
    <property type="entry name" value="Immunoglobulins"/>
    <property type="match status" value="1"/>
</dbReference>
<dbReference type="PANTHER" id="PTHR43806:SF11">
    <property type="entry name" value="CEREVISIN-RELATED"/>
    <property type="match status" value="1"/>
</dbReference>
<comment type="similarity">
    <text evidence="1 6">Belongs to the peptidase S8 family.</text>
</comment>
<evidence type="ECO:0000256" key="1">
    <source>
        <dbReference type="ARBA" id="ARBA00011073"/>
    </source>
</evidence>
<name>A0A841FMG3_9ACTN</name>
<dbReference type="AlphaFoldDB" id="A0A841FMG3"/>
<dbReference type="PROSITE" id="PS51892">
    <property type="entry name" value="SUBTILASE"/>
    <property type="match status" value="1"/>
</dbReference>
<feature type="signal peptide" evidence="8">
    <location>
        <begin position="1"/>
        <end position="30"/>
    </location>
</feature>
<dbReference type="InterPro" id="IPR013783">
    <property type="entry name" value="Ig-like_fold"/>
</dbReference>
<dbReference type="InterPro" id="IPR036852">
    <property type="entry name" value="Peptidase_S8/S53_dom_sf"/>
</dbReference>
<evidence type="ECO:0000259" key="9">
    <source>
        <dbReference type="Pfam" id="PF00082"/>
    </source>
</evidence>
<dbReference type="GO" id="GO:0005975">
    <property type="term" value="P:carbohydrate metabolic process"/>
    <property type="evidence" value="ECO:0007669"/>
    <property type="project" value="UniProtKB-ARBA"/>
</dbReference>
<evidence type="ECO:0000256" key="6">
    <source>
        <dbReference type="PROSITE-ProRule" id="PRU01240"/>
    </source>
</evidence>
<dbReference type="RefSeq" id="WP_184787834.1">
    <property type="nucleotide sequence ID" value="NZ_BONT01000112.1"/>
</dbReference>
<dbReference type="GO" id="GO:0004252">
    <property type="term" value="F:serine-type endopeptidase activity"/>
    <property type="evidence" value="ECO:0007669"/>
    <property type="project" value="UniProtKB-UniRule"/>
</dbReference>
<dbReference type="InterPro" id="IPR015500">
    <property type="entry name" value="Peptidase_S8_subtilisin-rel"/>
</dbReference>
<dbReference type="InterPro" id="IPR022398">
    <property type="entry name" value="Peptidase_S8_His-AS"/>
</dbReference>